<gene>
    <name evidence="1" type="ORF">GAK31_00370</name>
</gene>
<evidence type="ECO:0000313" key="2">
    <source>
        <dbReference type="Proteomes" id="UP000487117"/>
    </source>
</evidence>
<accession>A0A7V8JN85</accession>
<sequence>MNMLPQLLSHTPIWVWLLLAFLLSRGVAAMKPSETSLQKLAIVPALFAAWGAWSISHRYGVSWAAWGNGWLALRWVQRSAGCCCAGPRSP</sequence>
<name>A0A7V8JN85_STEMA</name>
<proteinExistence type="predicted"/>
<evidence type="ECO:0000313" key="1">
    <source>
        <dbReference type="EMBL" id="KAF1017111.1"/>
    </source>
</evidence>
<dbReference type="AlphaFoldDB" id="A0A7V8JN85"/>
<dbReference type="Proteomes" id="UP000487117">
    <property type="component" value="Unassembled WGS sequence"/>
</dbReference>
<organism evidence="1 2">
    <name type="scientific">Stenotrophomonas maltophilia</name>
    <name type="common">Pseudomonas maltophilia</name>
    <name type="synonym">Xanthomonas maltophilia</name>
    <dbReference type="NCBI Taxonomy" id="40324"/>
    <lineage>
        <taxon>Bacteria</taxon>
        <taxon>Pseudomonadati</taxon>
        <taxon>Pseudomonadota</taxon>
        <taxon>Gammaproteobacteria</taxon>
        <taxon>Lysobacterales</taxon>
        <taxon>Lysobacteraceae</taxon>
        <taxon>Stenotrophomonas</taxon>
        <taxon>Stenotrophomonas maltophilia group</taxon>
    </lineage>
</organism>
<comment type="caution">
    <text evidence="1">The sequence shown here is derived from an EMBL/GenBank/DDBJ whole genome shotgun (WGS) entry which is preliminary data.</text>
</comment>
<reference evidence="2" key="1">
    <citation type="journal article" date="2020" name="MBio">
        <title>Horizontal gene transfer to a defensive symbiont with a reduced genome amongst a multipartite beetle microbiome.</title>
        <authorList>
            <person name="Waterworth S.C."/>
            <person name="Florez L.V."/>
            <person name="Rees E.R."/>
            <person name="Hertweck C."/>
            <person name="Kaltenpoth M."/>
            <person name="Kwan J.C."/>
        </authorList>
    </citation>
    <scope>NUCLEOTIDE SEQUENCE [LARGE SCALE GENOMIC DNA]</scope>
</reference>
<dbReference type="EMBL" id="WNDS01000001">
    <property type="protein sequence ID" value="KAF1017111.1"/>
    <property type="molecule type" value="Genomic_DNA"/>
</dbReference>
<protein>
    <submittedName>
        <fullName evidence="1">Uncharacterized protein</fullName>
    </submittedName>
</protein>